<evidence type="ECO:0000313" key="2">
    <source>
        <dbReference type="EMBL" id="KAK4313666.1"/>
    </source>
</evidence>
<accession>A0AAE1UEY0</accession>
<keyword evidence="4" id="KW-1185">Reference proteome</keyword>
<dbReference type="EMBL" id="JAWZYT010001277">
    <property type="protein sequence ID" value="KAK4313666.1"/>
    <property type="molecule type" value="Genomic_DNA"/>
</dbReference>
<evidence type="ECO:0000313" key="4">
    <source>
        <dbReference type="Proteomes" id="UP001292094"/>
    </source>
</evidence>
<evidence type="ECO:0000256" key="1">
    <source>
        <dbReference type="SAM" id="MobiDB-lite"/>
    </source>
</evidence>
<proteinExistence type="predicted"/>
<organism evidence="3 4">
    <name type="scientific">Petrolisthes manimaculis</name>
    <dbReference type="NCBI Taxonomy" id="1843537"/>
    <lineage>
        <taxon>Eukaryota</taxon>
        <taxon>Metazoa</taxon>
        <taxon>Ecdysozoa</taxon>
        <taxon>Arthropoda</taxon>
        <taxon>Crustacea</taxon>
        <taxon>Multicrustacea</taxon>
        <taxon>Malacostraca</taxon>
        <taxon>Eumalacostraca</taxon>
        <taxon>Eucarida</taxon>
        <taxon>Decapoda</taxon>
        <taxon>Pleocyemata</taxon>
        <taxon>Anomura</taxon>
        <taxon>Galatheoidea</taxon>
        <taxon>Porcellanidae</taxon>
        <taxon>Petrolisthes</taxon>
    </lineage>
</organism>
<dbReference type="Proteomes" id="UP001292094">
    <property type="component" value="Unassembled WGS sequence"/>
</dbReference>
<sequence>MSEGESGSIDVMEDNTPPSHGQAMAVSQVPIVMRKALLRRHSRLLFVTNDHSACQCLVRRRMVRLKEASERDIL</sequence>
<dbReference type="AlphaFoldDB" id="A0AAE1UEY0"/>
<protein>
    <submittedName>
        <fullName evidence="3">Uncharacterized protein</fullName>
    </submittedName>
</protein>
<evidence type="ECO:0000313" key="3">
    <source>
        <dbReference type="EMBL" id="KAK4316700.1"/>
    </source>
</evidence>
<name>A0AAE1UEY0_9EUCA</name>
<dbReference type="EMBL" id="JAWZYT010000995">
    <property type="protein sequence ID" value="KAK4316700.1"/>
    <property type="molecule type" value="Genomic_DNA"/>
</dbReference>
<gene>
    <name evidence="3" type="ORF">Pmani_012163</name>
    <name evidence="2" type="ORF">Pmani_015003</name>
</gene>
<comment type="caution">
    <text evidence="3">The sequence shown here is derived from an EMBL/GenBank/DDBJ whole genome shotgun (WGS) entry which is preliminary data.</text>
</comment>
<feature type="region of interest" description="Disordered" evidence="1">
    <location>
        <begin position="1"/>
        <end position="22"/>
    </location>
</feature>
<reference evidence="3" key="1">
    <citation type="submission" date="2023-11" db="EMBL/GenBank/DDBJ databases">
        <title>Genome assemblies of two species of porcelain crab, Petrolisthes cinctipes and Petrolisthes manimaculis (Anomura: Porcellanidae).</title>
        <authorList>
            <person name="Angst P."/>
        </authorList>
    </citation>
    <scope>NUCLEOTIDE SEQUENCE</scope>
    <source>
        <strain evidence="3">PB745_02</strain>
        <tissue evidence="3">Gill</tissue>
    </source>
</reference>